<dbReference type="GO" id="GO:0005737">
    <property type="term" value="C:cytoplasm"/>
    <property type="evidence" value="ECO:0007669"/>
    <property type="project" value="UniProtKB-SubCell"/>
</dbReference>
<evidence type="ECO:0000256" key="16">
    <source>
        <dbReference type="SAM" id="Coils"/>
    </source>
</evidence>
<keyword evidence="10" id="KW-0479">Metal-binding</keyword>
<evidence type="ECO:0000256" key="2">
    <source>
        <dbReference type="ARBA" id="ARBA00001966"/>
    </source>
</evidence>
<dbReference type="PANTHER" id="PTHR43304">
    <property type="entry name" value="PHYTOCHROME-LIKE PROTEIN CPH1"/>
    <property type="match status" value="1"/>
</dbReference>
<keyword evidence="7" id="KW-0963">Cytoplasm</keyword>
<evidence type="ECO:0000256" key="8">
    <source>
        <dbReference type="ARBA" id="ARBA00022553"/>
    </source>
</evidence>
<evidence type="ECO:0000256" key="7">
    <source>
        <dbReference type="ARBA" id="ARBA00022490"/>
    </source>
</evidence>
<dbReference type="InterPro" id="IPR013655">
    <property type="entry name" value="PAS_fold_3"/>
</dbReference>
<feature type="domain" description="PAC" evidence="20">
    <location>
        <begin position="225"/>
        <end position="277"/>
    </location>
</feature>
<dbReference type="SUPFAM" id="SSF52172">
    <property type="entry name" value="CheY-like"/>
    <property type="match status" value="1"/>
</dbReference>
<dbReference type="GO" id="GO:0000155">
    <property type="term" value="F:phosphorelay sensor kinase activity"/>
    <property type="evidence" value="ECO:0007669"/>
    <property type="project" value="InterPro"/>
</dbReference>
<organism evidence="21">
    <name type="scientific">hydrothermal vent metagenome</name>
    <dbReference type="NCBI Taxonomy" id="652676"/>
    <lineage>
        <taxon>unclassified sequences</taxon>
        <taxon>metagenomes</taxon>
        <taxon>ecological metagenomes</taxon>
    </lineage>
</organism>
<evidence type="ECO:0000256" key="15">
    <source>
        <dbReference type="ARBA" id="ARBA00030800"/>
    </source>
</evidence>
<dbReference type="PROSITE" id="PS50110">
    <property type="entry name" value="RESPONSE_REGULATORY"/>
    <property type="match status" value="1"/>
</dbReference>
<dbReference type="GO" id="GO:0016020">
    <property type="term" value="C:membrane"/>
    <property type="evidence" value="ECO:0007669"/>
    <property type="project" value="InterPro"/>
</dbReference>
<dbReference type="GO" id="GO:0051539">
    <property type="term" value="F:4 iron, 4 sulfur cluster binding"/>
    <property type="evidence" value="ECO:0007669"/>
    <property type="project" value="UniProtKB-KW"/>
</dbReference>
<dbReference type="Pfam" id="PF13426">
    <property type="entry name" value="PAS_9"/>
    <property type="match status" value="1"/>
</dbReference>
<dbReference type="SMART" id="SM00387">
    <property type="entry name" value="HATPase_c"/>
    <property type="match status" value="1"/>
</dbReference>
<gene>
    <name evidence="21" type="ORF">MNBD_BACTEROID01-1741</name>
</gene>
<comment type="subcellular location">
    <subcellularLocation>
        <location evidence="3">Cytoplasm</location>
    </subcellularLocation>
</comment>
<dbReference type="PROSITE" id="PS50109">
    <property type="entry name" value="HIS_KIN"/>
    <property type="match status" value="1"/>
</dbReference>
<dbReference type="SMART" id="SM00448">
    <property type="entry name" value="REC"/>
    <property type="match status" value="1"/>
</dbReference>
<dbReference type="Pfam" id="PF00072">
    <property type="entry name" value="Response_reg"/>
    <property type="match status" value="1"/>
</dbReference>
<dbReference type="InterPro" id="IPR036890">
    <property type="entry name" value="HATPase_C_sf"/>
</dbReference>
<dbReference type="GO" id="GO:0046983">
    <property type="term" value="F:protein dimerization activity"/>
    <property type="evidence" value="ECO:0007669"/>
    <property type="project" value="InterPro"/>
</dbReference>
<keyword evidence="12" id="KW-0408">Iron</keyword>
<dbReference type="InterPro" id="IPR035965">
    <property type="entry name" value="PAS-like_dom_sf"/>
</dbReference>
<dbReference type="InterPro" id="IPR001610">
    <property type="entry name" value="PAC"/>
</dbReference>
<comment type="cofactor">
    <cofactor evidence="2">
        <name>[4Fe-4S] cluster</name>
        <dbReference type="ChEBI" id="CHEBI:49883"/>
    </cofactor>
</comment>
<dbReference type="Pfam" id="PF02518">
    <property type="entry name" value="HATPase_c"/>
    <property type="match status" value="1"/>
</dbReference>
<feature type="domain" description="PAS" evidence="19">
    <location>
        <begin position="408"/>
        <end position="479"/>
    </location>
</feature>
<dbReference type="SMART" id="SM00091">
    <property type="entry name" value="PAS"/>
    <property type="match status" value="3"/>
</dbReference>
<keyword evidence="13" id="KW-0411">Iron-sulfur</keyword>
<keyword evidence="16" id="KW-0175">Coiled coil</keyword>
<protein>
    <recommendedName>
        <fullName evidence="5">Oxygen sensor histidine kinase NreB</fullName>
        <ecNumber evidence="4">2.7.13.3</ecNumber>
    </recommendedName>
    <alternativeName>
        <fullName evidence="15">Nitrogen regulation protein B</fullName>
    </alternativeName>
</protein>
<dbReference type="CDD" id="cd00130">
    <property type="entry name" value="PAS"/>
    <property type="match status" value="3"/>
</dbReference>
<feature type="domain" description="Histidine kinase" evidence="17">
    <location>
        <begin position="661"/>
        <end position="754"/>
    </location>
</feature>
<dbReference type="Gene3D" id="3.30.450.20">
    <property type="entry name" value="PAS domain"/>
    <property type="match status" value="3"/>
</dbReference>
<evidence type="ECO:0000259" key="17">
    <source>
        <dbReference type="PROSITE" id="PS50109"/>
    </source>
</evidence>
<dbReference type="EMBL" id="UOEP01000199">
    <property type="protein sequence ID" value="VAW23711.1"/>
    <property type="molecule type" value="Genomic_DNA"/>
</dbReference>
<dbReference type="InterPro" id="IPR000700">
    <property type="entry name" value="PAS-assoc_C"/>
</dbReference>
<keyword evidence="11" id="KW-0418">Kinase</keyword>
<evidence type="ECO:0000256" key="5">
    <source>
        <dbReference type="ARBA" id="ARBA00017322"/>
    </source>
</evidence>
<dbReference type="Gene3D" id="3.30.565.10">
    <property type="entry name" value="Histidine kinase-like ATPase, C-terminal domain"/>
    <property type="match status" value="1"/>
</dbReference>
<evidence type="ECO:0000256" key="1">
    <source>
        <dbReference type="ARBA" id="ARBA00000085"/>
    </source>
</evidence>
<feature type="domain" description="PAC" evidence="20">
    <location>
        <begin position="482"/>
        <end position="534"/>
    </location>
</feature>
<dbReference type="Pfam" id="PF08447">
    <property type="entry name" value="PAS_3"/>
    <property type="match status" value="1"/>
</dbReference>
<feature type="domain" description="Response regulatory" evidence="18">
    <location>
        <begin position="3"/>
        <end position="122"/>
    </location>
</feature>
<keyword evidence="6" id="KW-0004">4Fe-4S</keyword>
<name>A0A3B0TY66_9ZZZZ</name>
<keyword evidence="8" id="KW-0597">Phosphoprotein</keyword>
<dbReference type="PANTHER" id="PTHR43304:SF1">
    <property type="entry name" value="PAC DOMAIN-CONTAINING PROTEIN"/>
    <property type="match status" value="1"/>
</dbReference>
<comment type="function">
    <text evidence="14">Member of the two-component regulatory system NreB/NreC involved in the control of dissimilatory nitrate/nitrite reduction in response to oxygen. NreB functions as a direct oxygen sensor histidine kinase which is autophosphorylated, in the absence of oxygen, probably at the conserved histidine residue, and transfers its phosphate group probably to a conserved aspartate residue of NreC. NreB/NreC activates the expression of the nitrate (narGHJI) and nitrite (nir) reductase operons, as well as the putative nitrate transporter gene narT.</text>
</comment>
<feature type="coiled-coil region" evidence="16">
    <location>
        <begin position="525"/>
        <end position="552"/>
    </location>
</feature>
<reference evidence="21" key="1">
    <citation type="submission" date="2018-06" db="EMBL/GenBank/DDBJ databases">
        <authorList>
            <person name="Zhirakovskaya E."/>
        </authorList>
    </citation>
    <scope>NUCLEOTIDE SEQUENCE</scope>
</reference>
<dbReference type="InterPro" id="IPR011712">
    <property type="entry name" value="Sig_transdc_His_kin_sub3_dim/P"/>
</dbReference>
<comment type="catalytic activity">
    <reaction evidence="1">
        <text>ATP + protein L-histidine = ADP + protein N-phospho-L-histidine.</text>
        <dbReference type="EC" id="2.7.13.3"/>
    </reaction>
</comment>
<dbReference type="InterPro" id="IPR004358">
    <property type="entry name" value="Sig_transdc_His_kin-like_C"/>
</dbReference>
<dbReference type="CDD" id="cd16917">
    <property type="entry name" value="HATPase_UhpB-NarQ-NarX-like"/>
    <property type="match status" value="1"/>
</dbReference>
<evidence type="ECO:0000256" key="9">
    <source>
        <dbReference type="ARBA" id="ARBA00022679"/>
    </source>
</evidence>
<evidence type="ECO:0000256" key="11">
    <source>
        <dbReference type="ARBA" id="ARBA00022777"/>
    </source>
</evidence>
<accession>A0A3B0TY66</accession>
<feature type="domain" description="PAC" evidence="20">
    <location>
        <begin position="355"/>
        <end position="407"/>
    </location>
</feature>
<dbReference type="InterPro" id="IPR011006">
    <property type="entry name" value="CheY-like_superfamily"/>
</dbReference>
<evidence type="ECO:0000256" key="3">
    <source>
        <dbReference type="ARBA" id="ARBA00004496"/>
    </source>
</evidence>
<dbReference type="Pfam" id="PF07730">
    <property type="entry name" value="HisKA_3"/>
    <property type="match status" value="1"/>
</dbReference>
<dbReference type="PRINTS" id="PR00344">
    <property type="entry name" value="BCTRLSENSOR"/>
</dbReference>
<evidence type="ECO:0000313" key="21">
    <source>
        <dbReference type="EMBL" id="VAW23711.1"/>
    </source>
</evidence>
<dbReference type="InterPro" id="IPR005467">
    <property type="entry name" value="His_kinase_dom"/>
</dbReference>
<evidence type="ECO:0000256" key="13">
    <source>
        <dbReference type="ARBA" id="ARBA00023014"/>
    </source>
</evidence>
<dbReference type="SUPFAM" id="SSF55874">
    <property type="entry name" value="ATPase domain of HSP90 chaperone/DNA topoisomerase II/histidine kinase"/>
    <property type="match status" value="1"/>
</dbReference>
<dbReference type="PROSITE" id="PS50113">
    <property type="entry name" value="PAC"/>
    <property type="match status" value="3"/>
</dbReference>
<feature type="domain" description="PAS" evidence="19">
    <location>
        <begin position="152"/>
        <end position="222"/>
    </location>
</feature>
<evidence type="ECO:0000259" key="19">
    <source>
        <dbReference type="PROSITE" id="PS50112"/>
    </source>
</evidence>
<dbReference type="NCBIfam" id="TIGR00229">
    <property type="entry name" value="sensory_box"/>
    <property type="match status" value="3"/>
</dbReference>
<dbReference type="EC" id="2.7.13.3" evidence="4"/>
<dbReference type="Pfam" id="PF08448">
    <property type="entry name" value="PAS_4"/>
    <property type="match status" value="1"/>
</dbReference>
<sequence length="754" mass="85610">MPKILAIDDVLDNLITIELILKSYLPDCQVFTATSGKEGLVVAEEKKPDTILLDILMPEMDGYEVCRILKNQESTRQIPVILVSALGSIAESRVKGLNAGGDVFIAKPIDPAELVAQVKVMLRIKEVEDNLRIERNNLEKLVEIRTSKLIEAQKRYRSIIEDQAQAIIRYKAEGILTFVNDSYCKMHERERDELIGLSRYTLIAPEDIDSVRNKIEGLTLENPVQVDEHKSVLSNGKIKWQQWTDRAIFDDQGNILEYQAEGVDITDRKKAEEKLRQSEEKFRQLAENIGQVFWLASPDMENIFYISPAYKEVWGKSCDSLMENPTDWFVSIFEEEKAPVKAVLDAFPENCEEIKFPEFRIRRPDGTYRWVQANAYPIRDNEGKISRIAGLAKDITESKNAEDALRVSEEKFRTIVEASPDAVMTTDLDSNIIYASQRTAEVYGFDNPQEMIGLNSIELIAPDLRDNARVLLKKTIREGALRDEKFIMLKKGGSTFHGELSASIIKNKSGEPDAFILITKDITERKNAEDAIKVYQQNLRSMTSELNLAVEKERRRIAVDLHDHLGQSLAMARIKLSGMKSEPLPEKTIEDLIETEKYVIDAIKNSRTLTYELSPPVLFELGLPAAINWKLEQLNSKYNLNTNLEVEDEVPDINEDLLILLFRSVGELLNNVIKHSEASSVNVKVNFKGRYLNISVSDNGKGFETKNIDSRYNKTAGIGLFSIRERLEYFQGKMYIESSPGKGTKIYLSVPVNT</sequence>
<dbReference type="InterPro" id="IPR052162">
    <property type="entry name" value="Sensor_kinase/Photoreceptor"/>
</dbReference>
<evidence type="ECO:0000259" key="20">
    <source>
        <dbReference type="PROSITE" id="PS50113"/>
    </source>
</evidence>
<dbReference type="GO" id="GO:0046872">
    <property type="term" value="F:metal ion binding"/>
    <property type="evidence" value="ECO:0007669"/>
    <property type="project" value="UniProtKB-KW"/>
</dbReference>
<dbReference type="SUPFAM" id="SSF55785">
    <property type="entry name" value="PYP-like sensor domain (PAS domain)"/>
    <property type="match status" value="3"/>
</dbReference>
<dbReference type="PROSITE" id="PS50112">
    <property type="entry name" value="PAS"/>
    <property type="match status" value="2"/>
</dbReference>
<dbReference type="SMART" id="SM00086">
    <property type="entry name" value="PAC"/>
    <property type="match status" value="3"/>
</dbReference>
<dbReference type="Gene3D" id="3.40.50.2300">
    <property type="match status" value="1"/>
</dbReference>
<evidence type="ECO:0000259" key="18">
    <source>
        <dbReference type="PROSITE" id="PS50110"/>
    </source>
</evidence>
<dbReference type="InterPro" id="IPR003594">
    <property type="entry name" value="HATPase_dom"/>
</dbReference>
<keyword evidence="9" id="KW-0808">Transferase</keyword>
<dbReference type="InterPro" id="IPR013656">
    <property type="entry name" value="PAS_4"/>
</dbReference>
<evidence type="ECO:0000256" key="14">
    <source>
        <dbReference type="ARBA" id="ARBA00024827"/>
    </source>
</evidence>
<dbReference type="Gene3D" id="1.20.5.1930">
    <property type="match status" value="1"/>
</dbReference>
<evidence type="ECO:0000256" key="6">
    <source>
        <dbReference type="ARBA" id="ARBA00022485"/>
    </source>
</evidence>
<evidence type="ECO:0000256" key="10">
    <source>
        <dbReference type="ARBA" id="ARBA00022723"/>
    </source>
</evidence>
<evidence type="ECO:0000256" key="4">
    <source>
        <dbReference type="ARBA" id="ARBA00012438"/>
    </source>
</evidence>
<dbReference type="AlphaFoldDB" id="A0A3B0TY66"/>
<proteinExistence type="predicted"/>
<dbReference type="InterPro" id="IPR000014">
    <property type="entry name" value="PAS"/>
</dbReference>
<evidence type="ECO:0000256" key="12">
    <source>
        <dbReference type="ARBA" id="ARBA00023004"/>
    </source>
</evidence>
<dbReference type="InterPro" id="IPR001789">
    <property type="entry name" value="Sig_transdc_resp-reg_receiver"/>
</dbReference>